<dbReference type="EMBL" id="JAULSW010000009">
    <property type="protein sequence ID" value="KAK3369945.1"/>
    <property type="molecule type" value="Genomic_DNA"/>
</dbReference>
<organism evidence="3 4">
    <name type="scientific">Podospora didyma</name>
    <dbReference type="NCBI Taxonomy" id="330526"/>
    <lineage>
        <taxon>Eukaryota</taxon>
        <taxon>Fungi</taxon>
        <taxon>Dikarya</taxon>
        <taxon>Ascomycota</taxon>
        <taxon>Pezizomycotina</taxon>
        <taxon>Sordariomycetes</taxon>
        <taxon>Sordariomycetidae</taxon>
        <taxon>Sordariales</taxon>
        <taxon>Podosporaceae</taxon>
        <taxon>Podospora</taxon>
    </lineage>
</organism>
<protein>
    <submittedName>
        <fullName evidence="3">Uncharacterized protein</fullName>
    </submittedName>
</protein>
<dbReference type="AlphaFoldDB" id="A0AAE0N4H8"/>
<proteinExistence type="predicted"/>
<feature type="region of interest" description="Disordered" evidence="1">
    <location>
        <begin position="51"/>
        <end position="72"/>
    </location>
</feature>
<keyword evidence="4" id="KW-1185">Reference proteome</keyword>
<dbReference type="Proteomes" id="UP001285441">
    <property type="component" value="Unassembled WGS sequence"/>
</dbReference>
<feature type="signal peptide" evidence="2">
    <location>
        <begin position="1"/>
        <end position="16"/>
    </location>
</feature>
<gene>
    <name evidence="3" type="ORF">B0H63DRAFT_454171</name>
</gene>
<comment type="caution">
    <text evidence="3">The sequence shown here is derived from an EMBL/GenBank/DDBJ whole genome shotgun (WGS) entry which is preliminary data.</text>
</comment>
<evidence type="ECO:0000256" key="1">
    <source>
        <dbReference type="SAM" id="MobiDB-lite"/>
    </source>
</evidence>
<name>A0AAE0N4H8_9PEZI</name>
<reference evidence="3" key="2">
    <citation type="submission" date="2023-06" db="EMBL/GenBank/DDBJ databases">
        <authorList>
            <consortium name="Lawrence Berkeley National Laboratory"/>
            <person name="Haridas S."/>
            <person name="Hensen N."/>
            <person name="Bonometti L."/>
            <person name="Westerberg I."/>
            <person name="Brannstrom I.O."/>
            <person name="Guillou S."/>
            <person name="Cros-Aarteil S."/>
            <person name="Calhoun S."/>
            <person name="Kuo A."/>
            <person name="Mondo S."/>
            <person name="Pangilinan J."/>
            <person name="Riley R."/>
            <person name="LaButti K."/>
            <person name="Andreopoulos B."/>
            <person name="Lipzen A."/>
            <person name="Chen C."/>
            <person name="Yanf M."/>
            <person name="Daum C."/>
            <person name="Ng V."/>
            <person name="Clum A."/>
            <person name="Steindorff A."/>
            <person name="Ohm R."/>
            <person name="Martin F."/>
            <person name="Silar P."/>
            <person name="Natvig D."/>
            <person name="Lalanne C."/>
            <person name="Gautier V."/>
            <person name="Ament-velasquez S.L."/>
            <person name="Kruys A."/>
            <person name="Hutchinson M.I."/>
            <person name="Powell A.J."/>
            <person name="Barry K."/>
            <person name="Miller A.N."/>
            <person name="Grigoriev I.V."/>
            <person name="Debuchy R."/>
            <person name="Gladieux P."/>
            <person name="Thoren M.H."/>
            <person name="Johannesson H."/>
        </authorList>
    </citation>
    <scope>NUCLEOTIDE SEQUENCE</scope>
    <source>
        <strain evidence="3">CBS 232.78</strain>
    </source>
</reference>
<evidence type="ECO:0000313" key="4">
    <source>
        <dbReference type="Proteomes" id="UP001285441"/>
    </source>
</evidence>
<keyword evidence="2" id="KW-0732">Signal</keyword>
<sequence length="286" mass="29318">MAFLLELVPIIADAIGDAVASSAADAVAGAGIDAGAGAAVEAGAEAGIDAGADAGNESAEGAPKTDTTATGTTAGADTVHQAIIDGAVSFGNWAATQAAKQGLFFAGMKATEAVMHSLASTSPTNTPFTNVLASKIQKINQAETILHNITSDWSSWSTAHFANKDNYGSITAQGAAPMTHFESFEYAIGAMADNIANKVAPCLTAFNNAKTEATLDALRTAVLSYAQTVQRQCIDIEQNEQAMVSDGLQSHVTDIATALQHLSSISTHEVIFPTILFDPDQLDGSS</sequence>
<evidence type="ECO:0000313" key="3">
    <source>
        <dbReference type="EMBL" id="KAK3369945.1"/>
    </source>
</evidence>
<reference evidence="3" key="1">
    <citation type="journal article" date="2023" name="Mol. Phylogenet. Evol.">
        <title>Genome-scale phylogeny and comparative genomics of the fungal order Sordariales.</title>
        <authorList>
            <person name="Hensen N."/>
            <person name="Bonometti L."/>
            <person name="Westerberg I."/>
            <person name="Brannstrom I.O."/>
            <person name="Guillou S."/>
            <person name="Cros-Aarteil S."/>
            <person name="Calhoun S."/>
            <person name="Haridas S."/>
            <person name="Kuo A."/>
            <person name="Mondo S."/>
            <person name="Pangilinan J."/>
            <person name="Riley R."/>
            <person name="LaButti K."/>
            <person name="Andreopoulos B."/>
            <person name="Lipzen A."/>
            <person name="Chen C."/>
            <person name="Yan M."/>
            <person name="Daum C."/>
            <person name="Ng V."/>
            <person name="Clum A."/>
            <person name="Steindorff A."/>
            <person name="Ohm R.A."/>
            <person name="Martin F."/>
            <person name="Silar P."/>
            <person name="Natvig D.O."/>
            <person name="Lalanne C."/>
            <person name="Gautier V."/>
            <person name="Ament-Velasquez S.L."/>
            <person name="Kruys A."/>
            <person name="Hutchinson M.I."/>
            <person name="Powell A.J."/>
            <person name="Barry K."/>
            <person name="Miller A.N."/>
            <person name="Grigoriev I.V."/>
            <person name="Debuchy R."/>
            <person name="Gladieux P."/>
            <person name="Hiltunen Thoren M."/>
            <person name="Johannesson H."/>
        </authorList>
    </citation>
    <scope>NUCLEOTIDE SEQUENCE</scope>
    <source>
        <strain evidence="3">CBS 232.78</strain>
    </source>
</reference>
<feature type="chain" id="PRO_5041983414" evidence="2">
    <location>
        <begin position="17"/>
        <end position="286"/>
    </location>
</feature>
<accession>A0AAE0N4H8</accession>
<evidence type="ECO:0000256" key="2">
    <source>
        <dbReference type="SAM" id="SignalP"/>
    </source>
</evidence>